<gene>
    <name evidence="1" type="ORF">BJ138DRAFT_1016430</name>
</gene>
<accession>A0ACB7ZYJ3</accession>
<proteinExistence type="predicted"/>
<protein>
    <submittedName>
        <fullName evidence="1">Uncharacterized protein</fullName>
    </submittedName>
</protein>
<evidence type="ECO:0000313" key="2">
    <source>
        <dbReference type="Proteomes" id="UP000790377"/>
    </source>
</evidence>
<evidence type="ECO:0000313" key="1">
    <source>
        <dbReference type="EMBL" id="KAH7906325.1"/>
    </source>
</evidence>
<reference evidence="1" key="1">
    <citation type="journal article" date="2021" name="New Phytol.">
        <title>Evolutionary innovations through gain and loss of genes in the ectomycorrhizal Boletales.</title>
        <authorList>
            <person name="Wu G."/>
            <person name="Miyauchi S."/>
            <person name="Morin E."/>
            <person name="Kuo A."/>
            <person name="Drula E."/>
            <person name="Varga T."/>
            <person name="Kohler A."/>
            <person name="Feng B."/>
            <person name="Cao Y."/>
            <person name="Lipzen A."/>
            <person name="Daum C."/>
            <person name="Hundley H."/>
            <person name="Pangilinan J."/>
            <person name="Johnson J."/>
            <person name="Barry K."/>
            <person name="LaButti K."/>
            <person name="Ng V."/>
            <person name="Ahrendt S."/>
            <person name="Min B."/>
            <person name="Choi I.G."/>
            <person name="Park H."/>
            <person name="Plett J.M."/>
            <person name="Magnuson J."/>
            <person name="Spatafora J.W."/>
            <person name="Nagy L.G."/>
            <person name="Henrissat B."/>
            <person name="Grigoriev I.V."/>
            <person name="Yang Z.L."/>
            <person name="Xu J."/>
            <person name="Martin F.M."/>
        </authorList>
    </citation>
    <scope>NUCLEOTIDE SEQUENCE</scope>
    <source>
        <strain evidence="1">ATCC 28755</strain>
    </source>
</reference>
<name>A0ACB7ZYJ3_9AGAM</name>
<dbReference type="Proteomes" id="UP000790377">
    <property type="component" value="Unassembled WGS sequence"/>
</dbReference>
<dbReference type="EMBL" id="MU268036">
    <property type="protein sequence ID" value="KAH7906325.1"/>
    <property type="molecule type" value="Genomic_DNA"/>
</dbReference>
<keyword evidence="2" id="KW-1185">Reference proteome</keyword>
<comment type="caution">
    <text evidence="1">The sequence shown here is derived from an EMBL/GenBank/DDBJ whole genome shotgun (WGS) entry which is preliminary data.</text>
</comment>
<sequence length="254" mass="29032">MLGIPLLDGHSDENPTWLPQVTANAFELFVSVSYGQYVIRSTFHNDAVIGLLRLSDMYMSQRARDWAIHHIFKRRFYLKPSQLIATALRYNVKKFFVNGFCRLARQRFNDITTEDRSSMGFIVFSALVDLKESLTEHRSIVACEEPVITVHANDCFDQDKCGTEWRQLWWNGMGRFLMDGRNPQPYQDAVERFEKIEAEIGHVGVGCWHKILKVVKDGSAFELEQRLIDDTAEQLAAALISEPGPMDISAQASN</sequence>
<organism evidence="1 2">
    <name type="scientific">Hygrophoropsis aurantiaca</name>
    <dbReference type="NCBI Taxonomy" id="72124"/>
    <lineage>
        <taxon>Eukaryota</taxon>
        <taxon>Fungi</taxon>
        <taxon>Dikarya</taxon>
        <taxon>Basidiomycota</taxon>
        <taxon>Agaricomycotina</taxon>
        <taxon>Agaricomycetes</taxon>
        <taxon>Agaricomycetidae</taxon>
        <taxon>Boletales</taxon>
        <taxon>Coniophorineae</taxon>
        <taxon>Hygrophoropsidaceae</taxon>
        <taxon>Hygrophoropsis</taxon>
    </lineage>
</organism>